<feature type="non-terminal residue" evidence="10">
    <location>
        <position position="1"/>
    </location>
</feature>
<dbReference type="SUPFAM" id="SSF57535">
    <property type="entry name" value="Complement control module/SCR domain"/>
    <property type="match status" value="2"/>
</dbReference>
<dbReference type="Gene3D" id="2.10.70.10">
    <property type="entry name" value="Complement Module, domain 1"/>
    <property type="match status" value="2"/>
</dbReference>
<dbReference type="Pfam" id="PF12947">
    <property type="entry name" value="EGF_3"/>
    <property type="match status" value="13"/>
</dbReference>
<evidence type="ECO:0000256" key="1">
    <source>
        <dbReference type="ARBA" id="ARBA00022536"/>
    </source>
</evidence>
<dbReference type="PROSITE" id="PS01186">
    <property type="entry name" value="EGF_2"/>
    <property type="match status" value="18"/>
</dbReference>
<dbReference type="InterPro" id="IPR035976">
    <property type="entry name" value="Sushi/SCR/CCP_sf"/>
</dbReference>
<dbReference type="Gene3D" id="2.10.25.10">
    <property type="entry name" value="Laminin"/>
    <property type="match status" value="21"/>
</dbReference>
<dbReference type="PROSITE" id="PS50856">
    <property type="entry name" value="AMOP"/>
    <property type="match status" value="1"/>
</dbReference>
<feature type="domain" description="EGF-like" evidence="7">
    <location>
        <begin position="926"/>
        <end position="964"/>
    </location>
</feature>
<organism evidence="10 11">
    <name type="scientific">Owenia fusiformis</name>
    <name type="common">Polychaete worm</name>
    <dbReference type="NCBI Taxonomy" id="6347"/>
    <lineage>
        <taxon>Eukaryota</taxon>
        <taxon>Metazoa</taxon>
        <taxon>Spiralia</taxon>
        <taxon>Lophotrochozoa</taxon>
        <taxon>Annelida</taxon>
        <taxon>Polychaeta</taxon>
        <taxon>Sedentaria</taxon>
        <taxon>Canalipalpata</taxon>
        <taxon>Sabellida</taxon>
        <taxon>Oweniida</taxon>
        <taxon>Oweniidae</taxon>
        <taxon>Owenia</taxon>
    </lineage>
</organism>
<feature type="domain" description="EGF-like" evidence="7">
    <location>
        <begin position="700"/>
        <end position="740"/>
    </location>
</feature>
<feature type="domain" description="EGF-like" evidence="7">
    <location>
        <begin position="276"/>
        <end position="316"/>
    </location>
</feature>
<dbReference type="SMART" id="SM00539">
    <property type="entry name" value="NIDO"/>
    <property type="match status" value="1"/>
</dbReference>
<dbReference type="SMART" id="SM00181">
    <property type="entry name" value="EGF"/>
    <property type="match status" value="21"/>
</dbReference>
<reference evidence="10" key="1">
    <citation type="submission" date="2022-03" db="EMBL/GenBank/DDBJ databases">
        <authorList>
            <person name="Martin C."/>
        </authorList>
    </citation>
    <scope>NUCLEOTIDE SEQUENCE</scope>
</reference>
<feature type="domain" description="EGF-like" evidence="7">
    <location>
        <begin position="967"/>
        <end position="1006"/>
    </location>
</feature>
<feature type="domain" description="EGF-like" evidence="7">
    <location>
        <begin position="317"/>
        <end position="356"/>
    </location>
</feature>
<feature type="domain" description="EGF-like" evidence="7">
    <location>
        <begin position="805"/>
        <end position="844"/>
    </location>
</feature>
<dbReference type="InterPro" id="IPR005533">
    <property type="entry name" value="AMOP_dom"/>
</dbReference>
<feature type="domain" description="AMOP" evidence="8">
    <location>
        <begin position="1422"/>
        <end position="1553"/>
    </location>
</feature>
<dbReference type="CDD" id="cd00033">
    <property type="entry name" value="CCP"/>
    <property type="match status" value="2"/>
</dbReference>
<keyword evidence="6" id="KW-0768">Sushi</keyword>
<feature type="domain" description="EGF-like" evidence="7">
    <location>
        <begin position="145"/>
        <end position="195"/>
    </location>
</feature>
<feature type="domain" description="EGF-like" evidence="7">
    <location>
        <begin position="515"/>
        <end position="555"/>
    </location>
</feature>
<feature type="domain" description="Sushi" evidence="9">
    <location>
        <begin position="1122"/>
        <end position="1180"/>
    </location>
</feature>
<dbReference type="Proteomes" id="UP000749559">
    <property type="component" value="Unassembled WGS sequence"/>
</dbReference>
<keyword evidence="3" id="KW-0677">Repeat</keyword>
<proteinExistence type="predicted"/>
<feature type="domain" description="EGF-like" evidence="7">
    <location>
        <begin position="23"/>
        <end position="63"/>
    </location>
</feature>
<dbReference type="PROSITE" id="PS50026">
    <property type="entry name" value="EGF_3"/>
    <property type="match status" value="20"/>
</dbReference>
<evidence type="ECO:0000256" key="5">
    <source>
        <dbReference type="PROSITE-ProRule" id="PRU00076"/>
    </source>
</evidence>
<feature type="domain" description="EGF-like" evidence="7">
    <location>
        <begin position="104"/>
        <end position="144"/>
    </location>
</feature>
<evidence type="ECO:0000313" key="10">
    <source>
        <dbReference type="EMBL" id="CAH1793371.1"/>
    </source>
</evidence>
<dbReference type="GO" id="GO:0005509">
    <property type="term" value="F:calcium ion binding"/>
    <property type="evidence" value="ECO:0007669"/>
    <property type="project" value="InterPro"/>
</dbReference>
<dbReference type="InterPro" id="IPR003886">
    <property type="entry name" value="NIDO_dom"/>
</dbReference>
<feature type="domain" description="EGF-like" evidence="7">
    <location>
        <begin position="885"/>
        <end position="925"/>
    </location>
</feature>
<dbReference type="PANTHER" id="PTHR24039">
    <property type="entry name" value="FIBRILLIN-RELATED"/>
    <property type="match status" value="1"/>
</dbReference>
<feature type="domain" description="EGF-like" evidence="7">
    <location>
        <begin position="64"/>
        <end position="103"/>
    </location>
</feature>
<dbReference type="InterPro" id="IPR009030">
    <property type="entry name" value="Growth_fac_rcpt_cys_sf"/>
</dbReference>
<feature type="domain" description="EGF-like" evidence="7">
    <location>
        <begin position="196"/>
        <end position="235"/>
    </location>
</feature>
<dbReference type="SMART" id="SM00179">
    <property type="entry name" value="EGF_CA"/>
    <property type="match status" value="21"/>
</dbReference>
<name>A0A8S4PJP2_OWEFU</name>
<feature type="domain" description="Sushi" evidence="9">
    <location>
        <begin position="1047"/>
        <end position="1116"/>
    </location>
</feature>
<feature type="domain" description="EGF-like" evidence="7">
    <location>
        <begin position="845"/>
        <end position="882"/>
    </location>
</feature>
<dbReference type="FunFam" id="2.10.25.10:FF:000653">
    <property type="entry name" value="Putative Fibrillin-1"/>
    <property type="match status" value="1"/>
</dbReference>
<dbReference type="GO" id="GO:0071944">
    <property type="term" value="C:cell periphery"/>
    <property type="evidence" value="ECO:0007669"/>
    <property type="project" value="UniProtKB-ARBA"/>
</dbReference>
<accession>A0A8S4PJP2</accession>
<keyword evidence="2" id="KW-0732">Signal</keyword>
<dbReference type="Pfam" id="PF07645">
    <property type="entry name" value="EGF_CA"/>
    <property type="match status" value="8"/>
</dbReference>
<dbReference type="PROSITE" id="PS00010">
    <property type="entry name" value="ASX_HYDROXYL"/>
    <property type="match status" value="18"/>
</dbReference>
<dbReference type="SUPFAM" id="SSF57184">
    <property type="entry name" value="Growth factor receptor domain"/>
    <property type="match status" value="8"/>
</dbReference>
<evidence type="ECO:0000259" key="7">
    <source>
        <dbReference type="PROSITE" id="PS50026"/>
    </source>
</evidence>
<evidence type="ECO:0000256" key="4">
    <source>
        <dbReference type="ARBA" id="ARBA00023157"/>
    </source>
</evidence>
<dbReference type="PROSITE" id="PS01187">
    <property type="entry name" value="EGF_CA"/>
    <property type="match status" value="5"/>
</dbReference>
<dbReference type="CDD" id="cd00054">
    <property type="entry name" value="EGF_CA"/>
    <property type="match status" value="21"/>
</dbReference>
<dbReference type="OrthoDB" id="4405280at2759"/>
<evidence type="ECO:0000313" key="11">
    <source>
        <dbReference type="Proteomes" id="UP000749559"/>
    </source>
</evidence>
<comment type="caution">
    <text evidence="5">Lacks conserved residue(s) required for the propagation of feature annotation.</text>
</comment>
<dbReference type="InterPro" id="IPR049883">
    <property type="entry name" value="NOTCH1_EGF-like"/>
</dbReference>
<feature type="domain" description="EGF-like" evidence="7">
    <location>
        <begin position="1007"/>
        <end position="1047"/>
    </location>
</feature>
<feature type="domain" description="EGF-like" evidence="7">
    <location>
        <begin position="659"/>
        <end position="699"/>
    </location>
</feature>
<dbReference type="InterPro" id="IPR001881">
    <property type="entry name" value="EGF-like_Ca-bd_dom"/>
</dbReference>
<evidence type="ECO:0000259" key="9">
    <source>
        <dbReference type="PROSITE" id="PS50923"/>
    </source>
</evidence>
<gene>
    <name evidence="10" type="ORF">OFUS_LOCUS18231</name>
</gene>
<keyword evidence="11" id="KW-1185">Reference proteome</keyword>
<evidence type="ECO:0000259" key="8">
    <source>
        <dbReference type="PROSITE" id="PS50856"/>
    </source>
</evidence>
<evidence type="ECO:0000256" key="3">
    <source>
        <dbReference type="ARBA" id="ARBA00022737"/>
    </source>
</evidence>
<dbReference type="GO" id="GO:0007160">
    <property type="term" value="P:cell-matrix adhesion"/>
    <property type="evidence" value="ECO:0007669"/>
    <property type="project" value="InterPro"/>
</dbReference>
<dbReference type="InterPro" id="IPR024731">
    <property type="entry name" value="NELL2-like_EGF"/>
</dbReference>
<dbReference type="PANTHER" id="PTHR24039:SF58">
    <property type="entry name" value="EGF-LIKE DOMAIN-CONTAINING PROTEIN"/>
    <property type="match status" value="1"/>
</dbReference>
<evidence type="ECO:0000256" key="6">
    <source>
        <dbReference type="PROSITE-ProRule" id="PRU00302"/>
    </source>
</evidence>
<keyword evidence="4 5" id="KW-1015">Disulfide bond</keyword>
<feature type="disulfide bond" evidence="5">
    <location>
        <begin position="346"/>
        <end position="355"/>
    </location>
</feature>
<sequence>TTQSTTTAPPTTTAPTSTITTTSLDECAVGSDNCSPNATCTDTIASYECTCKQGFQGDGITCEDEDECTQDVSCHPQATCENTLGSYTCKCQVGYEGDGVSCSDVDECKSGEDNCHPLATCENTNGSFTCECPNGYEGDGVSCTDIDECAAGQMDALMETPAGLPCNSDATCNNTPGSYTCECNQGFKGDGATCEDINECEDNMCGKNATCFNEPGSYMCQCNLGFRGNGYIACENINECEEIQPCHTAANCEDTIGSFICICKAGYSGNGTVCNDIDECKNGKDKCDSKASCVNTDGGFRCMCLEGYKGDGVTCTDINECVDGTHYCEFNTSCLNTVNGGYTCPCKEGYTETTCKADCDHLRFDMSGELMGKALMGIYDIQTNKQNDRAIYKHRQEEYYLYSFLNRGIYHWGVGVTVDINGTDVILMWESTEQTPVDTGMDWFIWNNNTSKWRPAAIKITCWPDETAVCCEDVNECLNSELNTCALNAECTNVDGSFGCSCMPGYSGDGIICVDIDECATGHHNCDDKANCKNTIGSFICACIDGYEGDGFTCSDIDECKTGTADCDTNAVCYNIDGSFICSCNEGYSGDGRTCKDVDECNPSLLPFPSFGMNDPLPIGPIIDILRACGANADCTNTPGSFECTCQEGFVGDGFKCDDIDECFENSHNCHIDADCQNTEGSYDCICKAGYSGDGTTCKDIDECVLRTANCDVNAVCYNTRGSFICTCNLGWTGNGRECSDIDECNPSLNPLPPFMMMDPIPIDFGVIETILNVCGEHADCFNTAGSFTCRCQKGYKGDGMKCEDINECEGNHGCDPNADCIDIPGDYECRCTDGFEGNGTTCTDKNECQMGHGCHAFATCHNTAGGYQCKCNNGFEGDGFVCIDINECMEESDDCHMHATCTNSNGSFTCKCNIGYEGDGISCVDIDECADGNAPCDTNAHCINIAGGAKCLCKEGWTGNGFSCSDVNECQVPTTCDANANCENSIGSYTCTCKAGFTESGAKCIDVDECDEQIDDCSVYALCINRIGTYNCTCKDGFLGDGKICQGCRVPGPLENGNVGVEGLTDEEIEMEGERNLPDGSIANFSCREGFMLLGSSSRKCVTGIWTGDDPSCFPSPEDTRVCIQFEPPRHAEVAFTNDGISEGSTVTISCKKGFKLKGTGIKTCVNGSWIGADVFCKVNRILLEANCDWPLDIEAVQSGSITSPELHANSKITFPESIPFFDTPGKELYISVDGYMSFNNILPDLNTSTFFANAVIAPFLVQQRVSGQNSGVHYKVYETMNGDDNEREDTLDELSCITGQIMLHMKVPDFEATTALVVTWQRMELADDIERNSRLTYQAVVATDFSDSYLIFQYINTSIEDSEGVTVLGGVTVGNGEDNFMMRTSGTRNMFALDDTDGNGNSRGQTKPGRWFFNMTKNRNYTSPEEKCMSFLSKEDRKYIRRNLLKNTEPCPCTNKELRESTLFTPSRTNNISECYILKEPSKVGTGQECCYYHGEGKRLGKLERTAIVESGYFQRYHSLTYPTLHEHLDLAPFRYCCVLTQNCHLFKSVRPMNSCLKRDLGNKRKG</sequence>
<feature type="domain" description="EGF-like" evidence="7">
    <location>
        <begin position="766"/>
        <end position="804"/>
    </location>
</feature>
<dbReference type="InterPro" id="IPR000436">
    <property type="entry name" value="Sushi_SCR_CCP_dom"/>
</dbReference>
<feature type="domain" description="EGF-like" evidence="7">
    <location>
        <begin position="473"/>
        <end position="514"/>
    </location>
</feature>
<keyword evidence="1 5" id="KW-0245">EGF-like domain</keyword>
<dbReference type="PROSITE" id="PS50923">
    <property type="entry name" value="SUSHI"/>
    <property type="match status" value="2"/>
</dbReference>
<dbReference type="InterPro" id="IPR000742">
    <property type="entry name" value="EGF"/>
</dbReference>
<comment type="caution">
    <text evidence="10">The sequence shown here is derived from an EMBL/GenBank/DDBJ whole genome shotgun (WGS) entry which is preliminary data.</text>
</comment>
<dbReference type="SMART" id="SM00723">
    <property type="entry name" value="AMOP"/>
    <property type="match status" value="1"/>
</dbReference>
<dbReference type="EMBL" id="CAIIXF020000009">
    <property type="protein sequence ID" value="CAH1793371.1"/>
    <property type="molecule type" value="Genomic_DNA"/>
</dbReference>
<feature type="domain" description="EGF-like" evidence="7">
    <location>
        <begin position="236"/>
        <end position="275"/>
    </location>
</feature>
<dbReference type="SMART" id="SM00032">
    <property type="entry name" value="CCP"/>
    <property type="match status" value="2"/>
</dbReference>
<feature type="domain" description="EGF-like" evidence="7">
    <location>
        <begin position="556"/>
        <end position="596"/>
    </location>
</feature>
<dbReference type="InterPro" id="IPR000152">
    <property type="entry name" value="EGF-type_Asp/Asn_hydroxyl_site"/>
</dbReference>
<protein>
    <submittedName>
        <fullName evidence="10">Uncharacterized protein</fullName>
    </submittedName>
</protein>
<dbReference type="FunFam" id="2.10.25.10:FF:000038">
    <property type="entry name" value="Fibrillin 2"/>
    <property type="match status" value="16"/>
</dbReference>
<dbReference type="InterPro" id="IPR018097">
    <property type="entry name" value="EGF_Ca-bd_CS"/>
</dbReference>
<evidence type="ECO:0000256" key="2">
    <source>
        <dbReference type="ARBA" id="ARBA00022729"/>
    </source>
</evidence>
<dbReference type="Pfam" id="PF06119">
    <property type="entry name" value="NIDO"/>
    <property type="match status" value="1"/>
</dbReference>
<dbReference type="FunFam" id="2.10.25.10:FF:000506">
    <property type="entry name" value="Adhesion G protein-coupled receptor E1"/>
    <property type="match status" value="2"/>
</dbReference>